<evidence type="ECO:0000256" key="1">
    <source>
        <dbReference type="SAM" id="SignalP"/>
    </source>
</evidence>
<protein>
    <recommendedName>
        <fullName evidence="4">Lipoprotein</fullName>
    </recommendedName>
</protein>
<sequence>MPALLRVPVRAPALLLLAGASLLGGCATSHDRLPEARYTLAEHQVLPLAERLSITYEGAEDSRCPDNARCVWAGQLSYRFTLRVGSVAQAFYLVPGRPGYMSPALRGSRIVLDHLTPPPPRGMANNPPPSYPVAINIYAQ</sequence>
<keyword evidence="1" id="KW-0732">Signal</keyword>
<keyword evidence="3" id="KW-1185">Reference proteome</keyword>
<proteinExistence type="predicted"/>
<accession>A0ABS7YBH6</accession>
<dbReference type="EMBL" id="JAHYBX010000005">
    <property type="protein sequence ID" value="MCA1857057.1"/>
    <property type="molecule type" value="Genomic_DNA"/>
</dbReference>
<reference evidence="2 3" key="1">
    <citation type="submission" date="2021-07" db="EMBL/GenBank/DDBJ databases">
        <title>Characterization of Violacein-producing bacteria and related species.</title>
        <authorList>
            <person name="Wilson H.S."/>
            <person name="De Leon M.E."/>
        </authorList>
    </citation>
    <scope>NUCLEOTIDE SEQUENCE [LARGE SCALE GENOMIC DNA]</scope>
    <source>
        <strain evidence="2 3">HSC-2F05</strain>
    </source>
</reference>
<name>A0ABS7YBH6_9BURK</name>
<feature type="signal peptide" evidence="1">
    <location>
        <begin position="1"/>
        <end position="23"/>
    </location>
</feature>
<organism evidence="2 3">
    <name type="scientific">Massilia hydrophila</name>
    <dbReference type="NCBI Taxonomy" id="3044279"/>
    <lineage>
        <taxon>Bacteria</taxon>
        <taxon>Pseudomonadati</taxon>
        <taxon>Pseudomonadota</taxon>
        <taxon>Betaproteobacteria</taxon>
        <taxon>Burkholderiales</taxon>
        <taxon>Oxalobacteraceae</taxon>
        <taxon>Telluria group</taxon>
        <taxon>Massilia</taxon>
    </lineage>
</organism>
<comment type="caution">
    <text evidence="2">The sequence shown here is derived from an EMBL/GenBank/DDBJ whole genome shotgun (WGS) entry which is preliminary data.</text>
</comment>
<evidence type="ECO:0000313" key="2">
    <source>
        <dbReference type="EMBL" id="MCA1857057.1"/>
    </source>
</evidence>
<dbReference type="PROSITE" id="PS51257">
    <property type="entry name" value="PROKAR_LIPOPROTEIN"/>
    <property type="match status" value="1"/>
</dbReference>
<dbReference type="RefSeq" id="WP_225239303.1">
    <property type="nucleotide sequence ID" value="NZ_JAHYBX010000005.1"/>
</dbReference>
<feature type="chain" id="PRO_5047331191" description="Lipoprotein" evidence="1">
    <location>
        <begin position="24"/>
        <end position="140"/>
    </location>
</feature>
<gene>
    <name evidence="2" type="ORF">LE190_14135</name>
</gene>
<dbReference type="Proteomes" id="UP001198602">
    <property type="component" value="Unassembled WGS sequence"/>
</dbReference>
<evidence type="ECO:0008006" key="4">
    <source>
        <dbReference type="Google" id="ProtNLM"/>
    </source>
</evidence>
<evidence type="ECO:0000313" key="3">
    <source>
        <dbReference type="Proteomes" id="UP001198602"/>
    </source>
</evidence>